<keyword evidence="2" id="KW-1185">Reference proteome</keyword>
<protein>
    <submittedName>
        <fullName evidence="1">Uncharacterized protein</fullName>
    </submittedName>
</protein>
<proteinExistence type="predicted"/>
<evidence type="ECO:0000313" key="1">
    <source>
        <dbReference type="EMBL" id="QJB21878.1"/>
    </source>
</evidence>
<accession>A0A858NP87</accession>
<dbReference type="Proteomes" id="UP000671963">
    <property type="component" value="Segment"/>
</dbReference>
<reference evidence="1 2" key="1">
    <citation type="submission" date="2020-03" db="EMBL/GenBank/DDBJ databases">
        <title>Development of an integrated pest management strategy to control Xanthomonas campestris pv. campestris by using bacteriophages.</title>
        <authorList>
            <person name="Holtappels D."/>
            <person name="Rombouts S."/>
            <person name="Lavigne R."/>
            <person name="Wagemans J."/>
        </authorList>
    </citation>
    <scope>NUCLEOTIDE SEQUENCE [LARGE SCALE GENOMIC DNA]</scope>
</reference>
<dbReference type="EMBL" id="MT161382">
    <property type="protein sequence ID" value="QJB21878.1"/>
    <property type="molecule type" value="Genomic_DNA"/>
</dbReference>
<sequence length="229" mass="24738">MKRFALLILALTPFAASAATTFEISAGQGYAQAQKDGVWYQQRFPHSLGMESAALAAGMRTDLSPRIAMHTGAYWFGQNSSHAMAVTHDDLYSKRSATGCPGECPALATFKGHGYTWGLQALVEFHTTGATQYGFMVGPILHHTSWTETVADWFPTMPTGDGGFVAGDVHPVHLKESRWVLSGAVGVRASCGRGFVELVHYLDGKSASSSRYLPPIWKSHTAARIGITF</sequence>
<evidence type="ECO:0000313" key="2">
    <source>
        <dbReference type="Proteomes" id="UP000671963"/>
    </source>
</evidence>
<organism evidence="1 2">
    <name type="scientific">Xanthomonas phage FoX2</name>
    <dbReference type="NCBI Taxonomy" id="2723898"/>
    <lineage>
        <taxon>Viruses</taxon>
        <taxon>Duplodnaviria</taxon>
        <taxon>Heunggongvirae</taxon>
        <taxon>Uroviricota</taxon>
        <taxon>Caudoviricetes</taxon>
        <taxon>Foxunavirus</taxon>
        <taxon>Foxunavirus fox2</taxon>
    </lineage>
</organism>
<gene>
    <name evidence="1" type="ORF">XccvBFoX2_gp59</name>
</gene>
<name>A0A858NP87_9CAUD</name>